<accession>A0A9J6ZAD3</accession>
<dbReference type="Pfam" id="PF12833">
    <property type="entry name" value="HTH_18"/>
    <property type="match status" value="1"/>
</dbReference>
<dbReference type="PROSITE" id="PS50110">
    <property type="entry name" value="RESPONSE_REGULATORY"/>
    <property type="match status" value="1"/>
</dbReference>
<dbReference type="GO" id="GO:0003700">
    <property type="term" value="F:DNA-binding transcription factor activity"/>
    <property type="evidence" value="ECO:0007669"/>
    <property type="project" value="InterPro"/>
</dbReference>
<evidence type="ECO:0000259" key="6">
    <source>
        <dbReference type="PROSITE" id="PS50110"/>
    </source>
</evidence>
<dbReference type="Gene3D" id="3.40.50.2300">
    <property type="match status" value="1"/>
</dbReference>
<dbReference type="PANTHER" id="PTHR43280:SF10">
    <property type="entry name" value="REGULATORY PROTEIN POCR"/>
    <property type="match status" value="1"/>
</dbReference>
<feature type="domain" description="HTH araC/xylS-type" evidence="5">
    <location>
        <begin position="151"/>
        <end position="249"/>
    </location>
</feature>
<protein>
    <submittedName>
        <fullName evidence="7">Helix-turn-helix domain-containing protein</fullName>
    </submittedName>
</protein>
<feature type="domain" description="Response regulatory" evidence="6">
    <location>
        <begin position="3"/>
        <end position="119"/>
    </location>
</feature>
<dbReference type="InterPro" id="IPR001789">
    <property type="entry name" value="Sig_transdc_resp-reg_receiver"/>
</dbReference>
<evidence type="ECO:0000256" key="2">
    <source>
        <dbReference type="ARBA" id="ARBA00023125"/>
    </source>
</evidence>
<dbReference type="Pfam" id="PF00072">
    <property type="entry name" value="Response_reg"/>
    <property type="match status" value="1"/>
</dbReference>
<keyword evidence="3" id="KW-0804">Transcription</keyword>
<evidence type="ECO:0000256" key="1">
    <source>
        <dbReference type="ARBA" id="ARBA00023015"/>
    </source>
</evidence>
<dbReference type="InterPro" id="IPR018060">
    <property type="entry name" value="HTH_AraC"/>
</dbReference>
<dbReference type="SUPFAM" id="SSF52172">
    <property type="entry name" value="CheY-like"/>
    <property type="match status" value="1"/>
</dbReference>
<keyword evidence="2" id="KW-0238">DNA-binding</keyword>
<dbReference type="Gene3D" id="1.10.10.60">
    <property type="entry name" value="Homeodomain-like"/>
    <property type="match status" value="2"/>
</dbReference>
<dbReference type="PANTHER" id="PTHR43280">
    <property type="entry name" value="ARAC-FAMILY TRANSCRIPTIONAL REGULATOR"/>
    <property type="match status" value="1"/>
</dbReference>
<name>A0A9J6ZAD3_9BACL</name>
<organism evidence="7 8">
    <name type="scientific">Candidatus Pristimantibacillus lignocellulolyticus</name>
    <dbReference type="NCBI Taxonomy" id="2994561"/>
    <lineage>
        <taxon>Bacteria</taxon>
        <taxon>Bacillati</taxon>
        <taxon>Bacillota</taxon>
        <taxon>Bacilli</taxon>
        <taxon>Bacillales</taxon>
        <taxon>Paenibacillaceae</taxon>
        <taxon>Candidatus Pristimantibacillus</taxon>
    </lineage>
</organism>
<dbReference type="InterPro" id="IPR011006">
    <property type="entry name" value="CheY-like_superfamily"/>
</dbReference>
<dbReference type="GO" id="GO:0000160">
    <property type="term" value="P:phosphorelay signal transduction system"/>
    <property type="evidence" value="ECO:0007669"/>
    <property type="project" value="InterPro"/>
</dbReference>
<dbReference type="EMBL" id="CP097899">
    <property type="protein sequence ID" value="URN93141.1"/>
    <property type="molecule type" value="Genomic_DNA"/>
</dbReference>
<evidence type="ECO:0000256" key="4">
    <source>
        <dbReference type="PROSITE-ProRule" id="PRU00169"/>
    </source>
</evidence>
<sequence>MFKVLLVDPNDFTLHQTTKLIERFDIDFKVTNHTNQFHDVPQLIEAHHFSLIVINIKGYNTTGILLCKKIRNISRIPIILIGGRDDFQLARKALTYQINDYLTDPFREFALESSLLAIKKALTIDFTYEPDYVPTSLDSFKKNALSNSIIETVKKYVQNDLHRNITLKQISSLLHFNCAYLGQKFRLHENMSFNEYLLQQRMERAKVLLKKTDMKIYEIANEVGYIEIDWFYKKFKEYTGLSSNEYRKKYEYSQAN</sequence>
<dbReference type="SUPFAM" id="SSF46689">
    <property type="entry name" value="Homeodomain-like"/>
    <property type="match status" value="2"/>
</dbReference>
<dbReference type="Proteomes" id="UP001056756">
    <property type="component" value="Chromosome"/>
</dbReference>
<comment type="caution">
    <text evidence="4">Lacks conserved residue(s) required for the propagation of feature annotation.</text>
</comment>
<evidence type="ECO:0000259" key="5">
    <source>
        <dbReference type="PROSITE" id="PS01124"/>
    </source>
</evidence>
<gene>
    <name evidence="7" type="ORF">NAG76_14995</name>
</gene>
<proteinExistence type="predicted"/>
<dbReference type="SMART" id="SM00448">
    <property type="entry name" value="REC"/>
    <property type="match status" value="1"/>
</dbReference>
<dbReference type="PROSITE" id="PS01124">
    <property type="entry name" value="HTH_ARAC_FAMILY_2"/>
    <property type="match status" value="1"/>
</dbReference>
<dbReference type="AlphaFoldDB" id="A0A9J6ZAD3"/>
<evidence type="ECO:0000313" key="7">
    <source>
        <dbReference type="EMBL" id="URN93141.1"/>
    </source>
</evidence>
<dbReference type="KEGG" id="plig:NAG76_14995"/>
<evidence type="ECO:0000313" key="8">
    <source>
        <dbReference type="Proteomes" id="UP001056756"/>
    </source>
</evidence>
<reference evidence="7" key="1">
    <citation type="submission" date="2022-05" db="EMBL/GenBank/DDBJ databases">
        <title>Novel bacterial taxa in a minimal lignocellulolytic consortium and its capacity to transform plastics disclosed by genome-resolved metagenomics.</title>
        <authorList>
            <person name="Rodriguez C.A.D."/>
            <person name="Diaz-Garcia L."/>
            <person name="Herrera K."/>
            <person name="Tarazona N.A."/>
            <person name="Sproer C."/>
            <person name="Overmann J."/>
            <person name="Jimenez D.J."/>
        </authorList>
    </citation>
    <scope>NUCLEOTIDE SEQUENCE</scope>
    <source>
        <strain evidence="7">MAG5</strain>
    </source>
</reference>
<evidence type="ECO:0000256" key="3">
    <source>
        <dbReference type="ARBA" id="ARBA00023163"/>
    </source>
</evidence>
<keyword evidence="1" id="KW-0805">Transcription regulation</keyword>
<dbReference type="GO" id="GO:0043565">
    <property type="term" value="F:sequence-specific DNA binding"/>
    <property type="evidence" value="ECO:0007669"/>
    <property type="project" value="InterPro"/>
</dbReference>
<dbReference type="InterPro" id="IPR009057">
    <property type="entry name" value="Homeodomain-like_sf"/>
</dbReference>
<dbReference type="SMART" id="SM00342">
    <property type="entry name" value="HTH_ARAC"/>
    <property type="match status" value="1"/>
</dbReference>